<dbReference type="InterPro" id="IPR036312">
    <property type="entry name" value="Bifun_inhib/LTP/seed_sf"/>
</dbReference>
<gene>
    <name evidence="3" type="ORF">QN277_016481</name>
</gene>
<feature type="chain" id="PRO_5042215585" description="Bifunctional inhibitor/plant lipid transfer protein/seed storage helical domain-containing protein" evidence="1">
    <location>
        <begin position="32"/>
        <end position="119"/>
    </location>
</feature>
<organism evidence="3 4">
    <name type="scientific">Acacia crassicarpa</name>
    <name type="common">northern wattle</name>
    <dbReference type="NCBI Taxonomy" id="499986"/>
    <lineage>
        <taxon>Eukaryota</taxon>
        <taxon>Viridiplantae</taxon>
        <taxon>Streptophyta</taxon>
        <taxon>Embryophyta</taxon>
        <taxon>Tracheophyta</taxon>
        <taxon>Spermatophyta</taxon>
        <taxon>Magnoliopsida</taxon>
        <taxon>eudicotyledons</taxon>
        <taxon>Gunneridae</taxon>
        <taxon>Pentapetalae</taxon>
        <taxon>rosids</taxon>
        <taxon>fabids</taxon>
        <taxon>Fabales</taxon>
        <taxon>Fabaceae</taxon>
        <taxon>Caesalpinioideae</taxon>
        <taxon>mimosoid clade</taxon>
        <taxon>Acacieae</taxon>
        <taxon>Acacia</taxon>
    </lineage>
</organism>
<keyword evidence="1" id="KW-0732">Signal</keyword>
<evidence type="ECO:0000313" key="4">
    <source>
        <dbReference type="Proteomes" id="UP001293593"/>
    </source>
</evidence>
<dbReference type="Gene3D" id="1.10.110.10">
    <property type="entry name" value="Plant lipid-transfer and hydrophobic proteins"/>
    <property type="match status" value="1"/>
</dbReference>
<dbReference type="PANTHER" id="PTHR33286:SF1">
    <property type="entry name" value="OS01G0800600 PROTEIN"/>
    <property type="match status" value="1"/>
</dbReference>
<dbReference type="PANTHER" id="PTHR33286">
    <property type="entry name" value="BIFUNCTIONAL INHIBITOR/LIPID-TRANSFER PROTEIN/SEED STORAGE 2S ALBUMIN SUPERFAMILY PROTEIN"/>
    <property type="match status" value="1"/>
</dbReference>
<reference evidence="3" key="1">
    <citation type="submission" date="2023-10" db="EMBL/GenBank/DDBJ databases">
        <title>Chromosome-level genome of the transformable northern wattle, Acacia crassicarpa.</title>
        <authorList>
            <person name="Massaro I."/>
            <person name="Sinha N.R."/>
            <person name="Poethig S."/>
            <person name="Leichty A.R."/>
        </authorList>
    </citation>
    <scope>NUCLEOTIDE SEQUENCE</scope>
    <source>
        <strain evidence="3">Acra3RX</strain>
        <tissue evidence="3">Leaf</tissue>
    </source>
</reference>
<dbReference type="SUPFAM" id="SSF47699">
    <property type="entry name" value="Bifunctional inhibitor/lipid-transfer protein/seed storage 2S albumin"/>
    <property type="match status" value="1"/>
</dbReference>
<dbReference type="AlphaFoldDB" id="A0AAE1TBK4"/>
<dbReference type="EMBL" id="JAWXYG010000003">
    <property type="protein sequence ID" value="KAK4278661.1"/>
    <property type="molecule type" value="Genomic_DNA"/>
</dbReference>
<protein>
    <recommendedName>
        <fullName evidence="2">Bifunctional inhibitor/plant lipid transfer protein/seed storage helical domain-containing protein</fullName>
    </recommendedName>
</protein>
<dbReference type="InterPro" id="IPR016140">
    <property type="entry name" value="Bifunc_inhib/LTP/seed_store"/>
</dbReference>
<dbReference type="Proteomes" id="UP001293593">
    <property type="component" value="Unassembled WGS sequence"/>
</dbReference>
<comment type="caution">
    <text evidence="3">The sequence shown here is derived from an EMBL/GenBank/DDBJ whole genome shotgun (WGS) entry which is preliminary data.</text>
</comment>
<evidence type="ECO:0000256" key="1">
    <source>
        <dbReference type="SAM" id="SignalP"/>
    </source>
</evidence>
<feature type="domain" description="Bifunctional inhibitor/plant lipid transfer protein/seed storage helical" evidence="2">
    <location>
        <begin position="26"/>
        <end position="109"/>
    </location>
</feature>
<keyword evidence="4" id="KW-1185">Reference proteome</keyword>
<proteinExistence type="predicted"/>
<sequence>MAMRGSAHFLALAVFMVIGINMLCNFHGVTAQFCQGTALSEIRAICDKSVAASGPEVPPSSECCSAMKLADLPCLCKQFTQEVEKVMSPKKVVDVARTCGVSAPTGLQCGSYKVPPPHA</sequence>
<evidence type="ECO:0000313" key="3">
    <source>
        <dbReference type="EMBL" id="KAK4278661.1"/>
    </source>
</evidence>
<evidence type="ECO:0000259" key="2">
    <source>
        <dbReference type="Pfam" id="PF14368"/>
    </source>
</evidence>
<name>A0AAE1TBK4_9FABA</name>
<accession>A0AAE1TBK4</accession>
<dbReference type="Pfam" id="PF14368">
    <property type="entry name" value="LTP_2"/>
    <property type="match status" value="1"/>
</dbReference>
<feature type="signal peptide" evidence="1">
    <location>
        <begin position="1"/>
        <end position="31"/>
    </location>
</feature>